<protein>
    <recommendedName>
        <fullName evidence="1">KIB1-4 beta-propeller domain-containing protein</fullName>
    </recommendedName>
</protein>
<accession>A0A1E5WJ68</accession>
<gene>
    <name evidence="2" type="ORF">BAE44_0001540</name>
</gene>
<sequence>LTEPEINFQQSSDPSAGNYVVVLIHDPRSQLSFARAGHDRWTALLPSHCNFKDCVFKDGLLYALAEAGRIHAFDLSGPAVKHNVVMGEATDIFTPSKMYTVEAPCGDLLRVWKGKYFPDMNFRSRRKFKVEVEHVSEPGLYALEDEDDEDFSDPDHDPVPDRPFSYLFYVYRVDLAANKLVEVSSLGEDVLFLGHSQSLCLRSEEYPQLKANHVYFTDNCEHTWLPGTRGGAHQGDCVS</sequence>
<evidence type="ECO:0000259" key="1">
    <source>
        <dbReference type="Pfam" id="PF03478"/>
    </source>
</evidence>
<organism evidence="2 3">
    <name type="scientific">Dichanthelium oligosanthes</name>
    <dbReference type="NCBI Taxonomy" id="888268"/>
    <lineage>
        <taxon>Eukaryota</taxon>
        <taxon>Viridiplantae</taxon>
        <taxon>Streptophyta</taxon>
        <taxon>Embryophyta</taxon>
        <taxon>Tracheophyta</taxon>
        <taxon>Spermatophyta</taxon>
        <taxon>Magnoliopsida</taxon>
        <taxon>Liliopsida</taxon>
        <taxon>Poales</taxon>
        <taxon>Poaceae</taxon>
        <taxon>PACMAD clade</taxon>
        <taxon>Panicoideae</taxon>
        <taxon>Panicodae</taxon>
        <taxon>Paniceae</taxon>
        <taxon>Dichantheliinae</taxon>
        <taxon>Dichanthelium</taxon>
    </lineage>
</organism>
<comment type="caution">
    <text evidence="2">The sequence shown here is derived from an EMBL/GenBank/DDBJ whole genome shotgun (WGS) entry which is preliminary data.</text>
</comment>
<dbReference type="Pfam" id="PF03478">
    <property type="entry name" value="Beta-prop_KIB1-4"/>
    <property type="match status" value="1"/>
</dbReference>
<keyword evidence="3" id="KW-1185">Reference proteome</keyword>
<dbReference type="OrthoDB" id="598782at2759"/>
<name>A0A1E5WJ68_9POAL</name>
<dbReference type="EMBL" id="LWDX02005520">
    <property type="protein sequence ID" value="OEL37441.1"/>
    <property type="molecule type" value="Genomic_DNA"/>
</dbReference>
<dbReference type="Proteomes" id="UP000095767">
    <property type="component" value="Unassembled WGS sequence"/>
</dbReference>
<evidence type="ECO:0000313" key="3">
    <source>
        <dbReference type="Proteomes" id="UP000095767"/>
    </source>
</evidence>
<proteinExistence type="predicted"/>
<dbReference type="STRING" id="888268.A0A1E5WJ68"/>
<feature type="domain" description="KIB1-4 beta-propeller" evidence="1">
    <location>
        <begin position="11"/>
        <end position="222"/>
    </location>
</feature>
<dbReference type="AlphaFoldDB" id="A0A1E5WJ68"/>
<dbReference type="PANTHER" id="PTHR44586:SF6">
    <property type="entry name" value="OS11G0579600 PROTEIN"/>
    <property type="match status" value="1"/>
</dbReference>
<reference evidence="2 3" key="1">
    <citation type="submission" date="2016-09" db="EMBL/GenBank/DDBJ databases">
        <title>The draft genome of Dichanthelium oligosanthes: A C3 panicoid grass species.</title>
        <authorList>
            <person name="Studer A.J."/>
            <person name="Schnable J.C."/>
            <person name="Brutnell T.P."/>
        </authorList>
    </citation>
    <scope>NUCLEOTIDE SEQUENCE [LARGE SCALE GENOMIC DNA]</scope>
    <source>
        <strain evidence="3">cv. Kellogg 1175</strain>
        <tissue evidence="2">Leaf</tissue>
    </source>
</reference>
<dbReference type="InterPro" id="IPR005174">
    <property type="entry name" value="KIB1-4_b-propeller"/>
</dbReference>
<evidence type="ECO:0000313" key="2">
    <source>
        <dbReference type="EMBL" id="OEL37441.1"/>
    </source>
</evidence>
<dbReference type="PANTHER" id="PTHR44586">
    <property type="entry name" value="F-BOX DOMAIN CONTAINING PROTEIN, EXPRESSED"/>
    <property type="match status" value="1"/>
</dbReference>
<feature type="non-terminal residue" evidence="2">
    <location>
        <position position="1"/>
    </location>
</feature>